<keyword evidence="2" id="KW-0645">Protease</keyword>
<dbReference type="GO" id="GO:0016579">
    <property type="term" value="P:protein deubiquitination"/>
    <property type="evidence" value="ECO:0007669"/>
    <property type="project" value="InterPro"/>
</dbReference>
<feature type="compositionally biased region" description="Low complexity" evidence="3">
    <location>
        <begin position="62"/>
        <end position="72"/>
    </location>
</feature>
<dbReference type="GO" id="GO:0005829">
    <property type="term" value="C:cytosol"/>
    <property type="evidence" value="ECO:0007669"/>
    <property type="project" value="TreeGrafter"/>
</dbReference>
<gene>
    <name evidence="5" type="ORF">KC19_12G089900</name>
</gene>
<feature type="compositionally biased region" description="Polar residues" evidence="3">
    <location>
        <begin position="42"/>
        <end position="56"/>
    </location>
</feature>
<keyword evidence="2" id="KW-0378">Hydrolase</keyword>
<organism evidence="5 6">
    <name type="scientific">Ceratodon purpureus</name>
    <name type="common">Fire moss</name>
    <name type="synonym">Dicranum purpureum</name>
    <dbReference type="NCBI Taxonomy" id="3225"/>
    <lineage>
        <taxon>Eukaryota</taxon>
        <taxon>Viridiplantae</taxon>
        <taxon>Streptophyta</taxon>
        <taxon>Embryophyta</taxon>
        <taxon>Bryophyta</taxon>
        <taxon>Bryophytina</taxon>
        <taxon>Bryopsida</taxon>
        <taxon>Dicranidae</taxon>
        <taxon>Pseudoditrichales</taxon>
        <taxon>Ditrichaceae</taxon>
        <taxon>Ceratodon</taxon>
    </lineage>
</organism>
<dbReference type="InterPro" id="IPR038765">
    <property type="entry name" value="Papain-like_cys_pep_sf"/>
</dbReference>
<dbReference type="SUPFAM" id="SSF54001">
    <property type="entry name" value="Cysteine proteinases"/>
    <property type="match status" value="1"/>
</dbReference>
<feature type="domain" description="USP" evidence="4">
    <location>
        <begin position="363"/>
        <end position="744"/>
    </location>
</feature>
<feature type="compositionally biased region" description="Basic and acidic residues" evidence="3">
    <location>
        <begin position="118"/>
        <end position="130"/>
    </location>
</feature>
<dbReference type="Proteomes" id="UP000822688">
    <property type="component" value="Chromosome 12"/>
</dbReference>
<feature type="compositionally biased region" description="Basic and acidic residues" evidence="3">
    <location>
        <begin position="229"/>
        <end position="240"/>
    </location>
</feature>
<evidence type="ECO:0000313" key="5">
    <source>
        <dbReference type="EMBL" id="KAG0554417.1"/>
    </source>
</evidence>
<dbReference type="AlphaFoldDB" id="A0A8T0G7G8"/>
<keyword evidence="2" id="KW-0833">Ubl conjugation pathway</keyword>
<name>A0A8T0G7G8_CERPU</name>
<dbReference type="GO" id="GO:0006508">
    <property type="term" value="P:proteolysis"/>
    <property type="evidence" value="ECO:0007669"/>
    <property type="project" value="UniProtKB-KW"/>
</dbReference>
<evidence type="ECO:0000256" key="3">
    <source>
        <dbReference type="SAM" id="MobiDB-lite"/>
    </source>
</evidence>
<dbReference type="PANTHER" id="PTHR24006">
    <property type="entry name" value="UBIQUITIN CARBOXYL-TERMINAL HYDROLASE"/>
    <property type="match status" value="1"/>
</dbReference>
<sequence length="752" mass="82815">MSLVVNMHQRRTVASGRQNQDPNTPVAAEKERAPKTPKLERSIQQVLNHKGNTSGRARQMVLAALQSQQAAAEKTPPAASRASPAGKSSGRSAKKNSEGARSAVVPVELTGNKISISDNRKRPHEHEETRAPLTALNGTTSIRLESDFTSDWTGESPAKPSPRDGTRVYRKKARTGETPPTPPLTSSSRRKESRAASPPPPPVILSNSPHVRSRRQGVKGASTPPPPRSESKRSLVRNEKASLPVVSKPIAEYVAEKESLQPVRRQLMSPSKAESGSHSLPNVRNNLEDSNALAVLKDLDTQLLDVEPQSSTFFVTKNPVVKVPEFKAQPIFSFLPKSEGTQVLDTEIQTSFSLIPKSIRRLHGLMNLGNTCYMNVIVQVLCNLPSFVNGMERFFGPIVNQNALEGSESFPDIESVHAALLKVFRDLKRAERFETVNPTLLKQAFAQHQSSFCGSIQQDAHEFFCSLIDHVQEDVSAALKKQYSNEADRPKLEMFCPTTQNFSCAVKNNLTCAGCGNVSSVEETYRDFSLALPEDERTDESKNCSLESLLDLYFQETTMSRKCGKCGAEDTKAKAQILKLPHVLVLQLKRLHMDRDIPCTKVSAPVKFTSRLDIGPWCAQDKQKFWSPSTESSDRVEPTTSTSENDLRTSSQGNLASSSESASQDAPSTWTTTSSSAELNTCYKLHGVVNHLGQNAFGGHFVTDIFDPEADRWLRCDDSLVTDVSEESVFANVREGYMFFYVHEAVSSKASD</sequence>
<evidence type="ECO:0000256" key="1">
    <source>
        <dbReference type="ARBA" id="ARBA00009085"/>
    </source>
</evidence>
<comment type="catalytic activity">
    <reaction evidence="2">
        <text>Thiol-dependent hydrolysis of ester, thioester, amide, peptide and isopeptide bonds formed by the C-terminal Gly of ubiquitin (a 76-residue protein attached to proteins as an intracellular targeting signal).</text>
        <dbReference type="EC" id="3.4.19.12"/>
    </reaction>
</comment>
<comment type="similarity">
    <text evidence="1 2">Belongs to the peptidase C19 family.</text>
</comment>
<dbReference type="GO" id="GO:0005634">
    <property type="term" value="C:nucleus"/>
    <property type="evidence" value="ECO:0007669"/>
    <property type="project" value="TreeGrafter"/>
</dbReference>
<reference evidence="5" key="1">
    <citation type="submission" date="2020-06" db="EMBL/GenBank/DDBJ databases">
        <title>WGS assembly of Ceratodon purpureus strain R40.</title>
        <authorList>
            <person name="Carey S.B."/>
            <person name="Jenkins J."/>
            <person name="Shu S."/>
            <person name="Lovell J.T."/>
            <person name="Sreedasyam A."/>
            <person name="Maumus F."/>
            <person name="Tiley G.P."/>
            <person name="Fernandez-Pozo N."/>
            <person name="Barry K."/>
            <person name="Chen C."/>
            <person name="Wang M."/>
            <person name="Lipzen A."/>
            <person name="Daum C."/>
            <person name="Saski C.A."/>
            <person name="Payton A.C."/>
            <person name="Mcbreen J.C."/>
            <person name="Conrad R.E."/>
            <person name="Kollar L.M."/>
            <person name="Olsson S."/>
            <person name="Huttunen S."/>
            <person name="Landis J.B."/>
            <person name="Wickett N.J."/>
            <person name="Johnson M.G."/>
            <person name="Rensing S.A."/>
            <person name="Grimwood J."/>
            <person name="Schmutz J."/>
            <person name="Mcdaniel S.F."/>
        </authorList>
    </citation>
    <scope>NUCLEOTIDE SEQUENCE</scope>
    <source>
        <strain evidence="5">R40</strain>
    </source>
</reference>
<dbReference type="Pfam" id="PF00443">
    <property type="entry name" value="UCH"/>
    <property type="match status" value="1"/>
</dbReference>
<dbReference type="InterPro" id="IPR050164">
    <property type="entry name" value="Peptidase_C19"/>
</dbReference>
<feature type="region of interest" description="Disordered" evidence="3">
    <location>
        <begin position="1"/>
        <end position="240"/>
    </location>
</feature>
<dbReference type="CDD" id="cd02257">
    <property type="entry name" value="Peptidase_C19"/>
    <property type="match status" value="1"/>
</dbReference>
<feature type="compositionally biased region" description="Low complexity" evidence="3">
    <location>
        <begin position="650"/>
        <end position="672"/>
    </location>
</feature>
<dbReference type="EC" id="3.4.19.12" evidence="2"/>
<keyword evidence="2" id="KW-0788">Thiol protease</keyword>
<proteinExistence type="inferred from homology"/>
<dbReference type="Gene3D" id="3.90.70.10">
    <property type="entry name" value="Cysteine proteinases"/>
    <property type="match status" value="1"/>
</dbReference>
<feature type="compositionally biased region" description="Polar residues" evidence="3">
    <location>
        <begin position="136"/>
        <end position="153"/>
    </location>
</feature>
<evidence type="ECO:0000259" key="4">
    <source>
        <dbReference type="PROSITE" id="PS50235"/>
    </source>
</evidence>
<dbReference type="PROSITE" id="PS00972">
    <property type="entry name" value="USP_1"/>
    <property type="match status" value="1"/>
</dbReference>
<feature type="region of interest" description="Disordered" evidence="3">
    <location>
        <begin position="628"/>
        <end position="672"/>
    </location>
</feature>
<dbReference type="InterPro" id="IPR028889">
    <property type="entry name" value="USP"/>
</dbReference>
<dbReference type="PROSITE" id="PS00973">
    <property type="entry name" value="USP_2"/>
    <property type="match status" value="1"/>
</dbReference>
<comment type="function">
    <text evidence="2">Recognizes and hydrolyzes the peptide bond at the C-terminal Gly of ubiquitin. Involved in the processing of poly-ubiquitin precursors as well as that of ubiquitinated proteins.</text>
</comment>
<evidence type="ECO:0000313" key="6">
    <source>
        <dbReference type="Proteomes" id="UP000822688"/>
    </source>
</evidence>
<feature type="compositionally biased region" description="Basic and acidic residues" evidence="3">
    <location>
        <begin position="28"/>
        <end position="41"/>
    </location>
</feature>
<dbReference type="GO" id="GO:0004843">
    <property type="term" value="F:cysteine-type deubiquitinase activity"/>
    <property type="evidence" value="ECO:0007669"/>
    <property type="project" value="UniProtKB-UniRule"/>
</dbReference>
<evidence type="ECO:0000256" key="2">
    <source>
        <dbReference type="RuleBase" id="RU366025"/>
    </source>
</evidence>
<dbReference type="InterPro" id="IPR018200">
    <property type="entry name" value="USP_CS"/>
</dbReference>
<accession>A0A8T0G7G8</accession>
<protein>
    <recommendedName>
        <fullName evidence="2">Ubiquitin carboxyl-terminal hydrolase</fullName>
        <ecNumber evidence="2">3.4.19.12</ecNumber>
    </recommendedName>
</protein>
<keyword evidence="6" id="KW-1185">Reference proteome</keyword>
<dbReference type="InterPro" id="IPR001394">
    <property type="entry name" value="Peptidase_C19_UCH"/>
</dbReference>
<dbReference type="PROSITE" id="PS50235">
    <property type="entry name" value="USP_3"/>
    <property type="match status" value="1"/>
</dbReference>
<dbReference type="EMBL" id="CM026433">
    <property type="protein sequence ID" value="KAG0554417.1"/>
    <property type="molecule type" value="Genomic_DNA"/>
</dbReference>
<comment type="caution">
    <text evidence="5">The sequence shown here is derived from an EMBL/GenBank/DDBJ whole genome shotgun (WGS) entry which is preliminary data.</text>
</comment>
<dbReference type="PANTHER" id="PTHR24006:SF827">
    <property type="entry name" value="UBIQUITIN CARBOXYL-TERMINAL HYDROLASE 34"/>
    <property type="match status" value="1"/>
</dbReference>